<feature type="non-terminal residue" evidence="1">
    <location>
        <position position="53"/>
    </location>
</feature>
<accession>A0AA39T2R5</accession>
<name>A0AA39T2R5_ARMTA</name>
<dbReference type="EMBL" id="JAUEPS010000012">
    <property type="protein sequence ID" value="KAK0460481.1"/>
    <property type="molecule type" value="Genomic_DNA"/>
</dbReference>
<dbReference type="Gene3D" id="2.70.98.70">
    <property type="match status" value="1"/>
</dbReference>
<proteinExistence type="predicted"/>
<dbReference type="RefSeq" id="XP_060332520.1">
    <property type="nucleotide sequence ID" value="XM_060479056.1"/>
</dbReference>
<dbReference type="PANTHER" id="PTHR38045">
    <property type="entry name" value="CHROMOSOME 1, WHOLE GENOME SHOTGUN SEQUENCE"/>
    <property type="match status" value="1"/>
</dbReference>
<dbReference type="GeneID" id="85362604"/>
<comment type="caution">
    <text evidence="1">The sequence shown here is derived from an EMBL/GenBank/DDBJ whole genome shotgun (WGS) entry which is preliminary data.</text>
</comment>
<protein>
    <submittedName>
        <fullName evidence="1">Uncharacterized protein</fullName>
    </submittedName>
</protein>
<evidence type="ECO:0000313" key="1">
    <source>
        <dbReference type="EMBL" id="KAK0460481.1"/>
    </source>
</evidence>
<dbReference type="PANTHER" id="PTHR38045:SF1">
    <property type="entry name" value="HEPARINASE II_III-LIKE PROTEIN"/>
    <property type="match status" value="1"/>
</dbReference>
<reference evidence="1" key="1">
    <citation type="submission" date="2023-06" db="EMBL/GenBank/DDBJ databases">
        <authorList>
            <consortium name="Lawrence Berkeley National Laboratory"/>
            <person name="Ahrendt S."/>
            <person name="Sahu N."/>
            <person name="Indic B."/>
            <person name="Wong-Bajracharya J."/>
            <person name="Merenyi Z."/>
            <person name="Ke H.-M."/>
            <person name="Monk M."/>
            <person name="Kocsube S."/>
            <person name="Drula E."/>
            <person name="Lipzen A."/>
            <person name="Balint B."/>
            <person name="Henrissat B."/>
            <person name="Andreopoulos B."/>
            <person name="Martin F.M."/>
            <person name="Harder C.B."/>
            <person name="Rigling D."/>
            <person name="Ford K.L."/>
            <person name="Foster G.D."/>
            <person name="Pangilinan J."/>
            <person name="Papanicolaou A."/>
            <person name="Barry K."/>
            <person name="LaButti K."/>
            <person name="Viragh M."/>
            <person name="Koriabine M."/>
            <person name="Yan M."/>
            <person name="Riley R."/>
            <person name="Champramary S."/>
            <person name="Plett K.L."/>
            <person name="Tsai I.J."/>
            <person name="Slot J."/>
            <person name="Sipos G."/>
            <person name="Plett J."/>
            <person name="Nagy L.G."/>
            <person name="Grigoriev I.V."/>
        </authorList>
    </citation>
    <scope>NUCLEOTIDE SEQUENCE</scope>
    <source>
        <strain evidence="1">CCBAS 213</strain>
    </source>
</reference>
<organism evidence="1 2">
    <name type="scientific">Armillaria tabescens</name>
    <name type="common">Ringless honey mushroom</name>
    <name type="synonym">Agaricus tabescens</name>
    <dbReference type="NCBI Taxonomy" id="1929756"/>
    <lineage>
        <taxon>Eukaryota</taxon>
        <taxon>Fungi</taxon>
        <taxon>Dikarya</taxon>
        <taxon>Basidiomycota</taxon>
        <taxon>Agaricomycotina</taxon>
        <taxon>Agaricomycetes</taxon>
        <taxon>Agaricomycetidae</taxon>
        <taxon>Agaricales</taxon>
        <taxon>Marasmiineae</taxon>
        <taxon>Physalacriaceae</taxon>
        <taxon>Desarmillaria</taxon>
    </lineage>
</organism>
<gene>
    <name evidence="1" type="ORF">EV420DRAFT_1670729</name>
</gene>
<keyword evidence="2" id="KW-1185">Reference proteome</keyword>
<feature type="non-terminal residue" evidence="1">
    <location>
        <position position="1"/>
    </location>
</feature>
<sequence>NQWVAMRSSWTDINALYVAMKAGLKQGHQTHNDLGVGDIVIDALGTGWAGELG</sequence>
<evidence type="ECO:0000313" key="2">
    <source>
        <dbReference type="Proteomes" id="UP001175211"/>
    </source>
</evidence>
<dbReference type="AlphaFoldDB" id="A0AA39T2R5"/>
<dbReference type="Proteomes" id="UP001175211">
    <property type="component" value="Unassembled WGS sequence"/>
</dbReference>